<reference evidence="1 2" key="1">
    <citation type="journal article" date="2012" name="Genome Biol.">
        <title>Genome and low-iron response of an oceanic diatom adapted to chronic iron limitation.</title>
        <authorList>
            <person name="Lommer M."/>
            <person name="Specht M."/>
            <person name="Roy A.S."/>
            <person name="Kraemer L."/>
            <person name="Andreson R."/>
            <person name="Gutowska M.A."/>
            <person name="Wolf J."/>
            <person name="Bergner S.V."/>
            <person name="Schilhabel M.B."/>
            <person name="Klostermeier U.C."/>
            <person name="Beiko R.G."/>
            <person name="Rosenstiel P."/>
            <person name="Hippler M."/>
            <person name="Laroche J."/>
        </authorList>
    </citation>
    <scope>NUCLEOTIDE SEQUENCE [LARGE SCALE GENOMIC DNA]</scope>
    <source>
        <strain evidence="1 2">CCMP1005</strain>
    </source>
</reference>
<protein>
    <submittedName>
        <fullName evidence="1">Uncharacterized protein</fullName>
    </submittedName>
</protein>
<evidence type="ECO:0000313" key="1">
    <source>
        <dbReference type="EMBL" id="EJK61206.1"/>
    </source>
</evidence>
<keyword evidence="2" id="KW-1185">Reference proteome</keyword>
<gene>
    <name evidence="1" type="ORF">THAOC_18347</name>
</gene>
<evidence type="ECO:0000313" key="2">
    <source>
        <dbReference type="Proteomes" id="UP000266841"/>
    </source>
</evidence>
<comment type="caution">
    <text evidence="1">The sequence shown here is derived from an EMBL/GenBank/DDBJ whole genome shotgun (WGS) entry which is preliminary data.</text>
</comment>
<sequence length="196" mass="22110">MSTEEIPSLYEGIQYDATMYVKSIPPEQANLGTVFVDVVDGWGIRSSNTPASFKVIVQNPMHGQDLFPNHTYHVIEHMYSSYTLDATRDDPEVIPDVISKNILQVGIICSGCAIPARSGDDINVNITFINEAEEGSIDKWFVKYMEGWTEERMNSVIADPNYGFGKLYHEIFRESACCLRSETEVGLKWLSPYRAI</sequence>
<dbReference type="EMBL" id="AGNL01020297">
    <property type="protein sequence ID" value="EJK61206.1"/>
    <property type="molecule type" value="Genomic_DNA"/>
</dbReference>
<accession>K0SJQ9</accession>
<name>K0SJQ9_THAOC</name>
<dbReference type="Proteomes" id="UP000266841">
    <property type="component" value="Unassembled WGS sequence"/>
</dbReference>
<dbReference type="AlphaFoldDB" id="K0SJQ9"/>
<proteinExistence type="predicted"/>
<organism evidence="1 2">
    <name type="scientific">Thalassiosira oceanica</name>
    <name type="common">Marine diatom</name>
    <dbReference type="NCBI Taxonomy" id="159749"/>
    <lineage>
        <taxon>Eukaryota</taxon>
        <taxon>Sar</taxon>
        <taxon>Stramenopiles</taxon>
        <taxon>Ochrophyta</taxon>
        <taxon>Bacillariophyta</taxon>
        <taxon>Coscinodiscophyceae</taxon>
        <taxon>Thalassiosirophycidae</taxon>
        <taxon>Thalassiosirales</taxon>
        <taxon>Thalassiosiraceae</taxon>
        <taxon>Thalassiosira</taxon>
    </lineage>
</organism>